<reference evidence="3" key="1">
    <citation type="journal article" date="2023" name="Mol. Biol. Evol.">
        <title>Third-Generation Sequencing Reveals the Adaptive Role of the Epigenome in Three Deep-Sea Polychaetes.</title>
        <authorList>
            <person name="Perez M."/>
            <person name="Aroh O."/>
            <person name="Sun Y."/>
            <person name="Lan Y."/>
            <person name="Juniper S.K."/>
            <person name="Young C.R."/>
            <person name="Angers B."/>
            <person name="Qian P.Y."/>
        </authorList>
    </citation>
    <scope>NUCLEOTIDE SEQUENCE</scope>
    <source>
        <strain evidence="3">R07B-5</strain>
    </source>
</reference>
<comment type="caution">
    <text evidence="3">The sequence shown here is derived from an EMBL/GenBank/DDBJ whole genome shotgun (WGS) entry which is preliminary data.</text>
</comment>
<keyword evidence="4" id="KW-1185">Reference proteome</keyword>
<dbReference type="AlphaFoldDB" id="A0AAD9UCV9"/>
<name>A0AAD9UCV9_RIDPI</name>
<evidence type="ECO:0000256" key="1">
    <source>
        <dbReference type="SAM" id="MobiDB-lite"/>
    </source>
</evidence>
<proteinExistence type="predicted"/>
<protein>
    <recommendedName>
        <fullName evidence="2">DNA mismatch repair protein Mlh1 C-terminal domain-containing protein</fullName>
    </recommendedName>
</protein>
<evidence type="ECO:0000313" key="4">
    <source>
        <dbReference type="Proteomes" id="UP001209878"/>
    </source>
</evidence>
<dbReference type="InterPro" id="IPR032189">
    <property type="entry name" value="Mlh1_C"/>
</dbReference>
<dbReference type="Pfam" id="PF16413">
    <property type="entry name" value="Mlh1_C"/>
    <property type="match status" value="1"/>
</dbReference>
<gene>
    <name evidence="3" type="ORF">NP493_254g01008</name>
</gene>
<sequence>MVRTDSRSQKLDGFLLRGPSVGKKRRHAETTDDPASMAKRTIRLKSVLDLRHNIEQQTHTGLREIFENHTFVGCVSPEHALIQHSTKLYLVNTTKLSDHLLLIILQEPASIYELTMLALDSAESGWTEVDGPKTDLAQYVVTLLMSKATMLREYFSVEISPEGELCTLPLLCESYIPPLETALPMYILRLATEVGGHLIEHLSSNTAVIMWTNQDIGHVLYWSALMFK</sequence>
<dbReference type="Proteomes" id="UP001209878">
    <property type="component" value="Unassembled WGS sequence"/>
</dbReference>
<dbReference type="EMBL" id="JAODUO010000254">
    <property type="protein sequence ID" value="KAK2184743.1"/>
    <property type="molecule type" value="Genomic_DNA"/>
</dbReference>
<feature type="domain" description="DNA mismatch repair protein Mlh1 C-terminal" evidence="2">
    <location>
        <begin position="43"/>
        <end position="194"/>
    </location>
</feature>
<accession>A0AAD9UCV9</accession>
<organism evidence="3 4">
    <name type="scientific">Ridgeia piscesae</name>
    <name type="common">Tubeworm</name>
    <dbReference type="NCBI Taxonomy" id="27915"/>
    <lineage>
        <taxon>Eukaryota</taxon>
        <taxon>Metazoa</taxon>
        <taxon>Spiralia</taxon>
        <taxon>Lophotrochozoa</taxon>
        <taxon>Annelida</taxon>
        <taxon>Polychaeta</taxon>
        <taxon>Sedentaria</taxon>
        <taxon>Canalipalpata</taxon>
        <taxon>Sabellida</taxon>
        <taxon>Siboglinidae</taxon>
        <taxon>Ridgeia</taxon>
    </lineage>
</organism>
<evidence type="ECO:0000313" key="3">
    <source>
        <dbReference type="EMBL" id="KAK2184743.1"/>
    </source>
</evidence>
<evidence type="ECO:0000259" key="2">
    <source>
        <dbReference type="Pfam" id="PF16413"/>
    </source>
</evidence>
<feature type="region of interest" description="Disordered" evidence="1">
    <location>
        <begin position="14"/>
        <end position="36"/>
    </location>
</feature>